<evidence type="ECO:0000313" key="5">
    <source>
        <dbReference type="Proteomes" id="UP000823388"/>
    </source>
</evidence>
<dbReference type="EMBL" id="CM029043">
    <property type="protein sequence ID" value="KAG2611113.1"/>
    <property type="molecule type" value="Genomic_DNA"/>
</dbReference>
<dbReference type="AlphaFoldDB" id="A0A8T0TQ11"/>
<name>A0A8T0TQ11_PANVG</name>
<feature type="compositionally biased region" description="Low complexity" evidence="1">
    <location>
        <begin position="29"/>
        <end position="39"/>
    </location>
</feature>
<feature type="chain" id="PRO_5035845655" description="DUF1618 domain-containing protein" evidence="2">
    <location>
        <begin position="24"/>
        <end position="567"/>
    </location>
</feature>
<organism evidence="4 5">
    <name type="scientific">Panicum virgatum</name>
    <name type="common">Blackwell switchgrass</name>
    <dbReference type="NCBI Taxonomy" id="38727"/>
    <lineage>
        <taxon>Eukaryota</taxon>
        <taxon>Viridiplantae</taxon>
        <taxon>Streptophyta</taxon>
        <taxon>Embryophyta</taxon>
        <taxon>Tracheophyta</taxon>
        <taxon>Spermatophyta</taxon>
        <taxon>Magnoliopsida</taxon>
        <taxon>Liliopsida</taxon>
        <taxon>Poales</taxon>
        <taxon>Poaceae</taxon>
        <taxon>PACMAD clade</taxon>
        <taxon>Panicoideae</taxon>
        <taxon>Panicodae</taxon>
        <taxon>Paniceae</taxon>
        <taxon>Panicinae</taxon>
        <taxon>Panicum</taxon>
        <taxon>Panicum sect. Hiantes</taxon>
    </lineage>
</organism>
<reference evidence="4" key="1">
    <citation type="submission" date="2020-05" db="EMBL/GenBank/DDBJ databases">
        <title>WGS assembly of Panicum virgatum.</title>
        <authorList>
            <person name="Lovell J.T."/>
            <person name="Jenkins J."/>
            <person name="Shu S."/>
            <person name="Juenger T.E."/>
            <person name="Schmutz J."/>
        </authorList>
    </citation>
    <scope>NUCLEOTIDE SEQUENCE</scope>
    <source>
        <strain evidence="4">AP13</strain>
    </source>
</reference>
<keyword evidence="2" id="KW-0732">Signal</keyword>
<feature type="domain" description="DUF1618" evidence="3">
    <location>
        <begin position="235"/>
        <end position="354"/>
    </location>
</feature>
<feature type="region of interest" description="Disordered" evidence="1">
    <location>
        <begin position="425"/>
        <end position="503"/>
    </location>
</feature>
<evidence type="ECO:0000256" key="2">
    <source>
        <dbReference type="SAM" id="SignalP"/>
    </source>
</evidence>
<feature type="signal peptide" evidence="2">
    <location>
        <begin position="1"/>
        <end position="23"/>
    </location>
</feature>
<dbReference type="PANTHER" id="PTHR33086:SF73">
    <property type="entry name" value="OS01G0245901 PROTEIN"/>
    <property type="match status" value="1"/>
</dbReference>
<keyword evidence="5" id="KW-1185">Reference proteome</keyword>
<protein>
    <recommendedName>
        <fullName evidence="3">DUF1618 domain-containing protein</fullName>
    </recommendedName>
</protein>
<accession>A0A8T0TQ11</accession>
<dbReference type="InterPro" id="IPR011676">
    <property type="entry name" value="DUF1618"/>
</dbReference>
<evidence type="ECO:0000313" key="4">
    <source>
        <dbReference type="EMBL" id="KAG2611113.1"/>
    </source>
</evidence>
<sequence length="567" mass="61769">MAAPWVILGRVLRVGFVPGDVEAEEGDQEAQAHPAAPADAHAEEEAAQAEHAAAAAEPDFTLPVALPPRVTVLAAGRGAHPDPENPDKYPYIVAAGPLSVLVHFAGAPFRGTYFDDYPHESHLVLVRAFVAAGGGGGLTTASAVRVPDRAGPAPVLRNVGSVGLYSDDQGDYRIVELQLHRGGERARLVCFKPAKPTDRRHIPYWYVKDVEHPMAEERREFVPHGAVTVDSTIWWFDLSWGVFSCDLGEDVPDLIFHHVPDGRALAEATTDIHARRCVTVSRNKVRYVEIITAGGATRLCMWTRLIGPDGWTWYVKYAMNFDNVWDDDSYRETGLPREVPVLAAVCPSNPRLVYFALEHRLFGVDVPAHRVVHSEAYELVNIPGPPQPPSSRYVLAWNLPPEVAQALGMDLAGFHAGQMAVEDDDLPEGLADNEGPQAGEIEEEEQPGVADVGGDEDQPEEELDYADPQGAVVLEDLQAARNRDDEQQEQAADAGDVDVLSDDFSEEQMRRVAKIVSVKMDPATLSRLKSDVKEYFRDMEKDQPGPSQGPGDDDAQGPGDDAGESAV</sequence>
<gene>
    <name evidence="4" type="ORF">PVAP13_4KG139900</name>
</gene>
<dbReference type="PANTHER" id="PTHR33086">
    <property type="entry name" value="OS05G0468200 PROTEIN-RELATED"/>
    <property type="match status" value="1"/>
</dbReference>
<dbReference type="Proteomes" id="UP000823388">
    <property type="component" value="Chromosome 4K"/>
</dbReference>
<feature type="region of interest" description="Disordered" evidence="1">
    <location>
        <begin position="23"/>
        <end position="54"/>
    </location>
</feature>
<feature type="compositionally biased region" description="Basic and acidic residues" evidence="1">
    <location>
        <begin position="534"/>
        <end position="543"/>
    </location>
</feature>
<proteinExistence type="predicted"/>
<evidence type="ECO:0000256" key="1">
    <source>
        <dbReference type="SAM" id="MobiDB-lite"/>
    </source>
</evidence>
<feature type="region of interest" description="Disordered" evidence="1">
    <location>
        <begin position="534"/>
        <end position="567"/>
    </location>
</feature>
<feature type="compositionally biased region" description="Acidic residues" evidence="1">
    <location>
        <begin position="453"/>
        <end position="465"/>
    </location>
</feature>
<comment type="caution">
    <text evidence="4">The sequence shown here is derived from an EMBL/GenBank/DDBJ whole genome shotgun (WGS) entry which is preliminary data.</text>
</comment>
<dbReference type="Pfam" id="PF07762">
    <property type="entry name" value="DUF1618"/>
    <property type="match status" value="1"/>
</dbReference>
<evidence type="ECO:0000259" key="3">
    <source>
        <dbReference type="Pfam" id="PF07762"/>
    </source>
</evidence>